<dbReference type="OrthoDB" id="4762930at2"/>
<dbReference type="AlphaFoldDB" id="A0A1S1K116"/>
<sequence>MNSVSRPHIPAGAEVIAYGNVLEVGTIEEGPFDSPITGSSVYRIRTANGEITTRSVQIVVPRIEFETSWHVWKGGTVIAGGPGISRDRMDEYASVHGGDVVYGWPAA</sequence>
<reference evidence="1 2" key="1">
    <citation type="submission" date="2016-10" db="EMBL/GenBank/DDBJ databases">
        <title>Evaluation of Human, Animal and Environmental Mycobacterium chelonae Isolates by Core Genome Phylogenomic Analysis, Targeted Gene Comparison, and Anti-microbial Susceptibility Patterns: A Tale of Mistaken Identities.</title>
        <authorList>
            <person name="Fogelson S.B."/>
            <person name="Camus A.C."/>
            <person name="Lorenz W."/>
            <person name="Vasireddy R."/>
            <person name="Vasireddy S."/>
            <person name="Smith T."/>
            <person name="Brown-Elliott B.A."/>
            <person name="Wallace R.J.Jr."/>
            <person name="Hasan N.A."/>
            <person name="Reischl U."/>
            <person name="Sanchez S."/>
        </authorList>
    </citation>
    <scope>NUCLEOTIDE SEQUENCE [LARGE SCALE GENOMIC DNA]</scope>
    <source>
        <strain evidence="1 2">24999</strain>
    </source>
</reference>
<evidence type="ECO:0000313" key="2">
    <source>
        <dbReference type="Proteomes" id="UP000179636"/>
    </source>
</evidence>
<accession>A0A1Q9W8D4</accession>
<comment type="caution">
    <text evidence="1">The sequence shown here is derived from an EMBL/GenBank/DDBJ whole genome shotgun (WGS) entry which is preliminary data.</text>
</comment>
<proteinExistence type="predicted"/>
<dbReference type="EMBL" id="MLHV01000016">
    <property type="protein sequence ID" value="OHT97096.1"/>
    <property type="molecule type" value="Genomic_DNA"/>
</dbReference>
<name>A0A1S1K116_9MYCO</name>
<evidence type="ECO:0000313" key="1">
    <source>
        <dbReference type="EMBL" id="OHT97096.1"/>
    </source>
</evidence>
<keyword evidence="2" id="KW-1185">Reference proteome</keyword>
<accession>A0A1S1K116</accession>
<gene>
    <name evidence="1" type="ORF">BKG61_17545</name>
</gene>
<protein>
    <submittedName>
        <fullName evidence="1">Uncharacterized protein</fullName>
    </submittedName>
</protein>
<dbReference type="Proteomes" id="UP000179636">
    <property type="component" value="Unassembled WGS sequence"/>
</dbReference>
<dbReference type="STRING" id="1908205.BKG60_18455"/>
<organism evidence="1 2">
    <name type="scientific">Mycobacterium syngnathidarum</name>
    <dbReference type="NCBI Taxonomy" id="1908205"/>
    <lineage>
        <taxon>Bacteria</taxon>
        <taxon>Bacillati</taxon>
        <taxon>Actinomycetota</taxon>
        <taxon>Actinomycetes</taxon>
        <taxon>Mycobacteriales</taxon>
        <taxon>Mycobacteriaceae</taxon>
        <taxon>Mycobacterium</taxon>
    </lineage>
</organism>